<dbReference type="WBParaSite" id="TMUE_2000007100.1">
    <property type="protein sequence ID" value="TMUE_2000007100.1"/>
    <property type="gene ID" value="WBGene00299790"/>
</dbReference>
<accession>A0A5S6QIW0</accession>
<protein>
    <submittedName>
        <fullName evidence="2">Uncharacterized protein</fullName>
    </submittedName>
</protein>
<organism evidence="1 2">
    <name type="scientific">Trichuris muris</name>
    <name type="common">Mouse whipworm</name>
    <dbReference type="NCBI Taxonomy" id="70415"/>
    <lineage>
        <taxon>Eukaryota</taxon>
        <taxon>Metazoa</taxon>
        <taxon>Ecdysozoa</taxon>
        <taxon>Nematoda</taxon>
        <taxon>Enoplea</taxon>
        <taxon>Dorylaimia</taxon>
        <taxon>Trichinellida</taxon>
        <taxon>Trichuridae</taxon>
        <taxon>Trichuris</taxon>
    </lineage>
</organism>
<sequence length="74" mass="8282">MIWQPRGDGMMSGSGRLKFVQLCARFVICPRMESTWCCDPGKTVMTCVSIAVARRAEKSCQQKQKHDSKDVNSA</sequence>
<reference evidence="2" key="1">
    <citation type="submission" date="2019-12" db="UniProtKB">
        <authorList>
            <consortium name="WormBaseParasite"/>
        </authorList>
    </citation>
    <scope>IDENTIFICATION</scope>
</reference>
<evidence type="ECO:0000313" key="1">
    <source>
        <dbReference type="Proteomes" id="UP000046395"/>
    </source>
</evidence>
<dbReference type="Proteomes" id="UP000046395">
    <property type="component" value="Unassembled WGS sequence"/>
</dbReference>
<evidence type="ECO:0000313" key="2">
    <source>
        <dbReference type="WBParaSite" id="TMUE_2000007100.1"/>
    </source>
</evidence>
<name>A0A5S6QIW0_TRIMR</name>
<proteinExistence type="predicted"/>
<dbReference type="AlphaFoldDB" id="A0A5S6QIW0"/>
<keyword evidence="1" id="KW-1185">Reference proteome</keyword>